<dbReference type="PANTHER" id="PTHR15131:SF3">
    <property type="entry name" value="SNRNA-ACTIVATING PROTEIN COMPLEX SUBUNIT 1"/>
    <property type="match status" value="1"/>
</dbReference>
<evidence type="ECO:0000313" key="4">
    <source>
        <dbReference type="EMBL" id="JAQ01037.1"/>
    </source>
</evidence>
<sequence length="297" mass="34958">MALIRNPIMDGVQEDLSSLGYSFIRSGSTDFTHFVHLWNSHNFCYIYSGRVIMKEVKHFTREILIMAKQLCSPKNSFVERVAGVYIMYALYFIQPLKLPIRIRIEKDEFQQLLDFVNECNLKEVRYCFYKLFSSHAFDFVYSDKLYSLERMRERELEKRQRKAVITKEKLDLKEQLEFIWKTIDFDQNKWLEAESNYNRIKSSLNKLGESANFEMTEFLKPLLTIEEKLDSTGDRRRMHARTSGPGDKKDKKKRIKSAVNLLFEDPSSSEEDALGGTESMPHLGFQQSEEEEDNDSS</sequence>
<accession>A0A0A9WR24</accession>
<dbReference type="AlphaFoldDB" id="A0A0A9WR24"/>
<dbReference type="GO" id="GO:0019185">
    <property type="term" value="C:snRNA-activating protein complex"/>
    <property type="evidence" value="ECO:0007669"/>
    <property type="project" value="TreeGrafter"/>
</dbReference>
<evidence type="ECO:0000256" key="1">
    <source>
        <dbReference type="SAM" id="MobiDB-lite"/>
    </source>
</evidence>
<dbReference type="EMBL" id="GBHO01036304">
    <property type="protein sequence ID" value="JAG07300.1"/>
    <property type="molecule type" value="Transcribed_RNA"/>
</dbReference>
<organism evidence="2">
    <name type="scientific">Lygus hesperus</name>
    <name type="common">Western plant bug</name>
    <dbReference type="NCBI Taxonomy" id="30085"/>
    <lineage>
        <taxon>Eukaryota</taxon>
        <taxon>Metazoa</taxon>
        <taxon>Ecdysozoa</taxon>
        <taxon>Arthropoda</taxon>
        <taxon>Hexapoda</taxon>
        <taxon>Insecta</taxon>
        <taxon>Pterygota</taxon>
        <taxon>Neoptera</taxon>
        <taxon>Paraneoptera</taxon>
        <taxon>Hemiptera</taxon>
        <taxon>Heteroptera</taxon>
        <taxon>Panheteroptera</taxon>
        <taxon>Cimicomorpha</taxon>
        <taxon>Miridae</taxon>
        <taxon>Mirini</taxon>
        <taxon>Lygus</taxon>
    </lineage>
</organism>
<dbReference type="EMBL" id="GDHC01017592">
    <property type="protein sequence ID" value="JAQ01037.1"/>
    <property type="molecule type" value="Transcribed_RNA"/>
</dbReference>
<evidence type="ECO:0000313" key="3">
    <source>
        <dbReference type="EMBL" id="JAP99495.1"/>
    </source>
</evidence>
<reference evidence="2" key="1">
    <citation type="journal article" date="2014" name="PLoS ONE">
        <title>Transcriptome-Based Identification of ABC Transporters in the Western Tarnished Plant Bug Lygus hesperus.</title>
        <authorList>
            <person name="Hull J.J."/>
            <person name="Chaney K."/>
            <person name="Geib S.M."/>
            <person name="Fabrick J.A."/>
            <person name="Brent C.S."/>
            <person name="Walsh D."/>
            <person name="Lavine L.C."/>
        </authorList>
    </citation>
    <scope>NUCLEOTIDE SEQUENCE</scope>
</reference>
<feature type="compositionally biased region" description="Acidic residues" evidence="1">
    <location>
        <begin position="288"/>
        <end position="297"/>
    </location>
</feature>
<reference evidence="3" key="3">
    <citation type="journal article" date="2016" name="Gigascience">
        <title>De novo construction of an expanded transcriptome assembly for the western tarnished plant bug, Lygus hesperus.</title>
        <authorList>
            <person name="Tassone E.E."/>
            <person name="Geib S.M."/>
            <person name="Hall B."/>
            <person name="Fabrick J.A."/>
            <person name="Brent C.S."/>
            <person name="Hull J.J."/>
        </authorList>
    </citation>
    <scope>NUCLEOTIDE SEQUENCE</scope>
</reference>
<dbReference type="EMBL" id="GDHC01019133">
    <property type="protein sequence ID" value="JAP99495.1"/>
    <property type="molecule type" value="Transcribed_RNA"/>
</dbReference>
<dbReference type="GO" id="GO:0043565">
    <property type="term" value="F:sequence-specific DNA binding"/>
    <property type="evidence" value="ECO:0007669"/>
    <property type="project" value="TreeGrafter"/>
</dbReference>
<feature type="region of interest" description="Disordered" evidence="1">
    <location>
        <begin position="230"/>
        <end position="297"/>
    </location>
</feature>
<dbReference type="InterPro" id="IPR019188">
    <property type="entry name" value="SNAPC1"/>
</dbReference>
<evidence type="ECO:0000313" key="2">
    <source>
        <dbReference type="EMBL" id="JAG07300.1"/>
    </source>
</evidence>
<dbReference type="Pfam" id="PF09808">
    <property type="entry name" value="SNAPC1"/>
    <property type="match status" value="1"/>
</dbReference>
<protein>
    <submittedName>
        <fullName evidence="2">snRNA-activating protein complex subunit 1</fullName>
    </submittedName>
</protein>
<reference evidence="2" key="2">
    <citation type="submission" date="2014-07" db="EMBL/GenBank/DDBJ databases">
        <authorList>
            <person name="Hull J."/>
        </authorList>
    </citation>
    <scope>NUCLEOTIDE SEQUENCE</scope>
</reference>
<dbReference type="GO" id="GO:0042796">
    <property type="term" value="P:snRNA transcription by RNA polymerase III"/>
    <property type="evidence" value="ECO:0007669"/>
    <property type="project" value="TreeGrafter"/>
</dbReference>
<proteinExistence type="predicted"/>
<dbReference type="PANTHER" id="PTHR15131">
    <property type="entry name" value="SMALL NUCLEAR RNA ACTIVATING COMPLEX, POLYPEPTIDE 1"/>
    <property type="match status" value="1"/>
</dbReference>
<gene>
    <name evidence="2" type="primary">SNAPC1</name>
    <name evidence="3" type="synonym">SNAPC1_0</name>
    <name evidence="4" type="synonym">SNAPC1_1</name>
    <name evidence="2" type="ORF">CM83_39278</name>
    <name evidence="3" type="ORF">g.51300</name>
    <name evidence="4" type="ORF">g.51301</name>
</gene>
<dbReference type="GO" id="GO:0042795">
    <property type="term" value="P:snRNA transcription by RNA polymerase II"/>
    <property type="evidence" value="ECO:0007669"/>
    <property type="project" value="TreeGrafter"/>
</dbReference>
<name>A0A0A9WR24_LYGHE</name>